<dbReference type="Proteomes" id="UP000226431">
    <property type="component" value="Unassembled WGS sequence"/>
</dbReference>
<dbReference type="EMBL" id="NJES01000648">
    <property type="protein sequence ID" value="PHH70269.1"/>
    <property type="molecule type" value="Genomic_DNA"/>
</dbReference>
<proteinExistence type="predicted"/>
<evidence type="ECO:0000313" key="2">
    <source>
        <dbReference type="EMBL" id="PHH70269.1"/>
    </source>
</evidence>
<sequence>MIPPLLIHKPPILPNLILQNRPLGQKPLPNTPPNPPQRLNLNPQIRPMPLLPAPNPRPHPPNAPHRPPPPAAATRIPARPLQPLVLRQQRGARVGVEVGLSSVEGCGRVGGALDGADGGGGVEG</sequence>
<protein>
    <submittedName>
        <fullName evidence="2">Uncharacterized protein</fullName>
    </submittedName>
</protein>
<comment type="caution">
    <text evidence="2">The sequence shown here is derived from an EMBL/GenBank/DDBJ whole genome shotgun (WGS) entry which is preliminary data.</text>
</comment>
<dbReference type="AlphaFoldDB" id="A0A2C5XF94"/>
<feature type="compositionally biased region" description="Low complexity" evidence="1">
    <location>
        <begin position="37"/>
        <end position="48"/>
    </location>
</feature>
<evidence type="ECO:0000256" key="1">
    <source>
        <dbReference type="SAM" id="MobiDB-lite"/>
    </source>
</evidence>
<keyword evidence="3" id="KW-1185">Reference proteome</keyword>
<reference evidence="2 3" key="1">
    <citation type="submission" date="2017-06" db="EMBL/GenBank/DDBJ databases">
        <title>Ant-infecting Ophiocordyceps genomes reveal a high diversity of potential behavioral manipulation genes and a possible major role for enterotoxins.</title>
        <authorList>
            <person name="De Bekker C."/>
            <person name="Evans H.C."/>
            <person name="Brachmann A."/>
            <person name="Hughes D.P."/>
        </authorList>
    </citation>
    <scope>NUCLEOTIDE SEQUENCE [LARGE SCALE GENOMIC DNA]</scope>
    <source>
        <strain evidence="2 3">Map16</strain>
    </source>
</reference>
<feature type="compositionally biased region" description="Pro residues" evidence="1">
    <location>
        <begin position="49"/>
        <end position="71"/>
    </location>
</feature>
<feature type="compositionally biased region" description="Gly residues" evidence="1">
    <location>
        <begin position="107"/>
        <end position="124"/>
    </location>
</feature>
<gene>
    <name evidence="2" type="ORF">CDD80_6127</name>
</gene>
<accession>A0A2C5XF94</accession>
<organism evidence="2 3">
    <name type="scientific">Ophiocordyceps camponoti-rufipedis</name>
    <dbReference type="NCBI Taxonomy" id="2004952"/>
    <lineage>
        <taxon>Eukaryota</taxon>
        <taxon>Fungi</taxon>
        <taxon>Dikarya</taxon>
        <taxon>Ascomycota</taxon>
        <taxon>Pezizomycotina</taxon>
        <taxon>Sordariomycetes</taxon>
        <taxon>Hypocreomycetidae</taxon>
        <taxon>Hypocreales</taxon>
        <taxon>Ophiocordycipitaceae</taxon>
        <taxon>Ophiocordyceps</taxon>
    </lineage>
</organism>
<name>A0A2C5XF94_9HYPO</name>
<feature type="region of interest" description="Disordered" evidence="1">
    <location>
        <begin position="21"/>
        <end position="77"/>
    </location>
</feature>
<feature type="region of interest" description="Disordered" evidence="1">
    <location>
        <begin position="104"/>
        <end position="124"/>
    </location>
</feature>
<evidence type="ECO:0000313" key="3">
    <source>
        <dbReference type="Proteomes" id="UP000226431"/>
    </source>
</evidence>